<sequence>MDHIAQFNQRASQDAALLDLYLFGWFDAKGDGGDYGLNIGPVQNTFQTLISTTYMFQPEPQFTLQCRAFQMTKAQFDYLQDHDLDTEDFLSQLGPLPEVAYSLDLSNFKDAASALEAMQALCAS</sequence>
<protein>
    <submittedName>
        <fullName evidence="1">Uncharacterized protein</fullName>
    </submittedName>
</protein>
<accession>A0A1C3REZ5</accession>
<dbReference type="Proteomes" id="UP000231658">
    <property type="component" value="Unassembled WGS sequence"/>
</dbReference>
<dbReference type="AlphaFoldDB" id="A0A1C3REZ5"/>
<evidence type="ECO:0000313" key="1">
    <source>
        <dbReference type="EMBL" id="SCA55802.1"/>
    </source>
</evidence>
<gene>
    <name evidence="1" type="ORF">MTBPR1_120108</name>
</gene>
<organism evidence="1 2">
    <name type="scientific">Candidatus Terasakiella magnetica</name>
    <dbReference type="NCBI Taxonomy" id="1867952"/>
    <lineage>
        <taxon>Bacteria</taxon>
        <taxon>Pseudomonadati</taxon>
        <taxon>Pseudomonadota</taxon>
        <taxon>Alphaproteobacteria</taxon>
        <taxon>Rhodospirillales</taxon>
        <taxon>Terasakiellaceae</taxon>
        <taxon>Terasakiella</taxon>
    </lineage>
</organism>
<dbReference type="RefSeq" id="WP_069186503.1">
    <property type="nucleotide sequence ID" value="NZ_FLYE01000004.1"/>
</dbReference>
<proteinExistence type="predicted"/>
<evidence type="ECO:0000313" key="2">
    <source>
        <dbReference type="Proteomes" id="UP000231658"/>
    </source>
</evidence>
<name>A0A1C3REZ5_9PROT</name>
<dbReference type="EMBL" id="FLYE01000004">
    <property type="protein sequence ID" value="SCA55802.1"/>
    <property type="molecule type" value="Genomic_DNA"/>
</dbReference>
<keyword evidence="2" id="KW-1185">Reference proteome</keyword>
<reference evidence="1 2" key="1">
    <citation type="submission" date="2016-07" db="EMBL/GenBank/DDBJ databases">
        <authorList>
            <person name="Lefevre C.T."/>
        </authorList>
    </citation>
    <scope>NUCLEOTIDE SEQUENCE [LARGE SCALE GENOMIC DNA]</scope>
    <source>
        <strain evidence="1">PR1</strain>
    </source>
</reference>
<dbReference type="OrthoDB" id="8448821at2"/>